<dbReference type="PANTHER" id="PTHR36456">
    <property type="entry name" value="UPF0232 PROTEIN SCO3875"/>
    <property type="match status" value="1"/>
</dbReference>
<dbReference type="RefSeq" id="WP_033891490.1">
    <property type="nucleotide sequence ID" value="NZ_JDUT01000008.1"/>
</dbReference>
<dbReference type="AlphaFoldDB" id="A0A087D884"/>
<organism evidence="1 2">
    <name type="scientific">Bifidobacterium saguini DSM 23967</name>
    <dbReference type="NCBI Taxonomy" id="1437607"/>
    <lineage>
        <taxon>Bacteria</taxon>
        <taxon>Bacillati</taxon>
        <taxon>Actinomycetota</taxon>
        <taxon>Actinomycetes</taxon>
        <taxon>Bifidobacteriales</taxon>
        <taxon>Bifidobacteriaceae</taxon>
        <taxon>Bifidobacterium</taxon>
    </lineage>
</organism>
<evidence type="ECO:0000313" key="1">
    <source>
        <dbReference type="EMBL" id="KFI91734.1"/>
    </source>
</evidence>
<dbReference type="STRING" id="1437607.BISA_1021"/>
<name>A0A087D884_9BIFI</name>
<gene>
    <name evidence="1" type="ORF">BISA_1021</name>
</gene>
<dbReference type="InterPro" id="IPR007922">
    <property type="entry name" value="DciA-like"/>
</dbReference>
<proteinExistence type="predicted"/>
<protein>
    <submittedName>
        <fullName evidence="1">Zn-ribbon-containing RNA-binding protein</fullName>
    </submittedName>
</protein>
<dbReference type="OrthoDB" id="5516926at2"/>
<dbReference type="PANTHER" id="PTHR36456:SF1">
    <property type="entry name" value="UPF0232 PROTEIN SCO3875"/>
    <property type="match status" value="1"/>
</dbReference>
<sequence length="159" mass="17728">MIPPVAFRLHLDQTKLAREVFERISRRGALLNDRQHLQQRREEAIENFGKPGRDPTELGNVMSTIAGNGVWSTNLKLAQLRNHWDQVVGPGVAAHSAVADFSGGVLTIRAESTVWATQLTYLIPQLTETIHGNLKGLTINEIRVTGPAVGYSRKWARRK</sequence>
<accession>A0A087D884</accession>
<reference evidence="1 2" key="1">
    <citation type="submission" date="2014-03" db="EMBL/GenBank/DDBJ databases">
        <title>Genomics of Bifidobacteria.</title>
        <authorList>
            <person name="Ventura M."/>
            <person name="Milani C."/>
            <person name="Lugli G.A."/>
        </authorList>
    </citation>
    <scope>NUCLEOTIDE SEQUENCE [LARGE SCALE GENOMIC DNA]</scope>
    <source>
        <strain evidence="1 2">DSM 23967</strain>
    </source>
</reference>
<comment type="caution">
    <text evidence="1">The sequence shown here is derived from an EMBL/GenBank/DDBJ whole genome shotgun (WGS) entry which is preliminary data.</text>
</comment>
<dbReference type="EMBL" id="JGZN01000013">
    <property type="protein sequence ID" value="KFI91734.1"/>
    <property type="molecule type" value="Genomic_DNA"/>
</dbReference>
<evidence type="ECO:0000313" key="2">
    <source>
        <dbReference type="Proteomes" id="UP000029066"/>
    </source>
</evidence>
<dbReference type="Proteomes" id="UP000029066">
    <property type="component" value="Unassembled WGS sequence"/>
</dbReference>
<dbReference type="Pfam" id="PF05258">
    <property type="entry name" value="DciA"/>
    <property type="match status" value="1"/>
</dbReference>